<name>A0A117IA41_MYCCR</name>
<dbReference type="Proteomes" id="UP000069443">
    <property type="component" value="Unassembled WGS sequence"/>
</dbReference>
<keyword evidence="2" id="KW-1185">Reference proteome</keyword>
<evidence type="ECO:0000313" key="2">
    <source>
        <dbReference type="Proteomes" id="UP000069443"/>
    </source>
</evidence>
<comment type="caution">
    <text evidence="1">The sequence shown here is derived from an EMBL/GenBank/DDBJ whole genome shotgun (WGS) entry which is preliminary data.</text>
</comment>
<gene>
    <name evidence="1" type="ORF">RMCC_2741</name>
</gene>
<protein>
    <submittedName>
        <fullName evidence="1">Uncharacterized protein</fullName>
    </submittedName>
</protein>
<sequence length="84" mass="9424">MTTGRDATLMTARERQQVDRILETTRDQFEDEIEVILKHLSYDDLTIHDVIALAALLRPAYERAMARKAPPAPVIKLHAVGGAK</sequence>
<reference evidence="2" key="1">
    <citation type="journal article" date="2016" name="Genome Announc.">
        <title>Draft Genome Sequences of Five Rapidly Growing Mycobacterium Species, M. thermoresistibile, M. fortuitum subsp. acetamidolyticum, M. canariasense, M. brisbanense, and M. novocastrense.</title>
        <authorList>
            <person name="Katahira K."/>
            <person name="Ogura Y."/>
            <person name="Gotoh Y."/>
            <person name="Hayashi T."/>
        </authorList>
    </citation>
    <scope>NUCLEOTIDE SEQUENCE [LARGE SCALE GENOMIC DNA]</scope>
    <source>
        <strain evidence="2">JCM15298</strain>
    </source>
</reference>
<accession>A0A117IA41</accession>
<dbReference type="RefSeq" id="WP_062656895.1">
    <property type="nucleotide sequence ID" value="NZ_BCSY01000045.1"/>
</dbReference>
<evidence type="ECO:0000313" key="1">
    <source>
        <dbReference type="EMBL" id="GAS95775.1"/>
    </source>
</evidence>
<dbReference type="STRING" id="228230.RMCC_2741"/>
<organism evidence="1 2">
    <name type="scientific">Mycolicibacterium canariasense</name>
    <name type="common">Mycobacterium canariasense</name>
    <dbReference type="NCBI Taxonomy" id="228230"/>
    <lineage>
        <taxon>Bacteria</taxon>
        <taxon>Bacillati</taxon>
        <taxon>Actinomycetota</taxon>
        <taxon>Actinomycetes</taxon>
        <taxon>Mycobacteriales</taxon>
        <taxon>Mycobacteriaceae</taxon>
        <taxon>Mycolicibacterium</taxon>
    </lineage>
</organism>
<dbReference type="EMBL" id="BCSY01000045">
    <property type="protein sequence ID" value="GAS95775.1"/>
    <property type="molecule type" value="Genomic_DNA"/>
</dbReference>
<reference evidence="2" key="2">
    <citation type="submission" date="2016-02" db="EMBL/GenBank/DDBJ databases">
        <title>Draft genome sequence of five rapidly growing Mycobacterium species.</title>
        <authorList>
            <person name="Katahira K."/>
            <person name="Gotou Y."/>
            <person name="Iida K."/>
            <person name="Ogura Y."/>
            <person name="Hayashi T."/>
        </authorList>
    </citation>
    <scope>NUCLEOTIDE SEQUENCE [LARGE SCALE GENOMIC DNA]</scope>
    <source>
        <strain evidence="2">JCM15298</strain>
    </source>
</reference>
<dbReference type="AlphaFoldDB" id="A0A117IA41"/>
<proteinExistence type="predicted"/>